<protein>
    <submittedName>
        <fullName evidence="5">HxlR family transcriptional regulator</fullName>
    </submittedName>
</protein>
<dbReference type="Gene3D" id="1.10.10.10">
    <property type="entry name" value="Winged helix-like DNA-binding domain superfamily/Winged helix DNA-binding domain"/>
    <property type="match status" value="1"/>
</dbReference>
<dbReference type="InterPro" id="IPR036390">
    <property type="entry name" value="WH_DNA-bd_sf"/>
</dbReference>
<dbReference type="GO" id="GO:0003677">
    <property type="term" value="F:DNA binding"/>
    <property type="evidence" value="ECO:0007669"/>
    <property type="project" value="UniProtKB-KW"/>
</dbReference>
<name>A0A4V2W4D2_9GAMM</name>
<gene>
    <name evidence="5" type="ORF">EDC52_10571</name>
</gene>
<dbReference type="EMBL" id="SMCR01000005">
    <property type="protein sequence ID" value="TCV95469.1"/>
    <property type="molecule type" value="Genomic_DNA"/>
</dbReference>
<keyword evidence="2" id="KW-0238">DNA-binding</keyword>
<keyword evidence="3" id="KW-0804">Transcription</keyword>
<dbReference type="SUPFAM" id="SSF46785">
    <property type="entry name" value="Winged helix' DNA-binding domain"/>
    <property type="match status" value="1"/>
</dbReference>
<feature type="domain" description="HTH hxlR-type" evidence="4">
    <location>
        <begin position="12"/>
        <end position="97"/>
    </location>
</feature>
<organism evidence="5 6">
    <name type="scientific">Biostraticola tofi</name>
    <dbReference type="NCBI Taxonomy" id="466109"/>
    <lineage>
        <taxon>Bacteria</taxon>
        <taxon>Pseudomonadati</taxon>
        <taxon>Pseudomonadota</taxon>
        <taxon>Gammaproteobacteria</taxon>
        <taxon>Enterobacterales</taxon>
        <taxon>Bruguierivoracaceae</taxon>
        <taxon>Biostraticola</taxon>
    </lineage>
</organism>
<comment type="caution">
    <text evidence="5">The sequence shown here is derived from an EMBL/GenBank/DDBJ whole genome shotgun (WGS) entry which is preliminary data.</text>
</comment>
<dbReference type="PANTHER" id="PTHR33204">
    <property type="entry name" value="TRANSCRIPTIONAL REGULATOR, MARR FAMILY"/>
    <property type="match status" value="1"/>
</dbReference>
<dbReference type="AlphaFoldDB" id="A0A4V2W4D2"/>
<evidence type="ECO:0000313" key="6">
    <source>
        <dbReference type="Proteomes" id="UP000295719"/>
    </source>
</evidence>
<reference evidence="5 6" key="1">
    <citation type="submission" date="2019-03" db="EMBL/GenBank/DDBJ databases">
        <title>Genomic Encyclopedia of Type Strains, Phase IV (KMG-IV): sequencing the most valuable type-strain genomes for metagenomic binning, comparative biology and taxonomic classification.</title>
        <authorList>
            <person name="Goeker M."/>
        </authorList>
    </citation>
    <scope>NUCLEOTIDE SEQUENCE [LARGE SCALE GENOMIC DNA]</scope>
    <source>
        <strain evidence="5 6">DSM 19580</strain>
    </source>
</reference>
<evidence type="ECO:0000256" key="3">
    <source>
        <dbReference type="ARBA" id="ARBA00023163"/>
    </source>
</evidence>
<keyword evidence="6" id="KW-1185">Reference proteome</keyword>
<dbReference type="InterPro" id="IPR036388">
    <property type="entry name" value="WH-like_DNA-bd_sf"/>
</dbReference>
<sequence length="97" mass="10857">MAFPGDVYSSKCSARDALGLISGKWVMLILLAHSPLRNGDLLRRIDGISQKVLTRTSRQLEQHGLIERHDYQEKSAHVEYRLTAVAHSLVDTLCALD</sequence>
<dbReference type="OrthoDB" id="9807069at2"/>
<dbReference type="PROSITE" id="PS51118">
    <property type="entry name" value="HTH_HXLR"/>
    <property type="match status" value="1"/>
</dbReference>
<keyword evidence="1" id="KW-0805">Transcription regulation</keyword>
<evidence type="ECO:0000313" key="5">
    <source>
        <dbReference type="EMBL" id="TCV95469.1"/>
    </source>
</evidence>
<accession>A0A4V2W4D2</accession>
<dbReference type="PANTHER" id="PTHR33204:SF37">
    <property type="entry name" value="HTH-TYPE TRANSCRIPTIONAL REGULATOR YODB"/>
    <property type="match status" value="1"/>
</dbReference>
<proteinExistence type="predicted"/>
<dbReference type="Proteomes" id="UP000295719">
    <property type="component" value="Unassembled WGS sequence"/>
</dbReference>
<evidence type="ECO:0000256" key="1">
    <source>
        <dbReference type="ARBA" id="ARBA00023015"/>
    </source>
</evidence>
<evidence type="ECO:0000256" key="2">
    <source>
        <dbReference type="ARBA" id="ARBA00023125"/>
    </source>
</evidence>
<evidence type="ECO:0000259" key="4">
    <source>
        <dbReference type="PROSITE" id="PS51118"/>
    </source>
</evidence>
<dbReference type="RefSeq" id="WP_131865577.1">
    <property type="nucleotide sequence ID" value="NZ_SMCR01000005.1"/>
</dbReference>
<dbReference type="InterPro" id="IPR002577">
    <property type="entry name" value="HTH_HxlR"/>
</dbReference>
<dbReference type="Pfam" id="PF01638">
    <property type="entry name" value="HxlR"/>
    <property type="match status" value="1"/>
</dbReference>